<dbReference type="InterPro" id="IPR053864">
    <property type="entry name" value="DUF6933"/>
</dbReference>
<reference evidence="2 3" key="1">
    <citation type="submission" date="2019-06" db="EMBL/GenBank/DDBJ databases">
        <title>Genome analyses of bacteria isolated from kimchi.</title>
        <authorList>
            <person name="Lee S."/>
            <person name="Ahn S."/>
            <person name="Roh S."/>
        </authorList>
    </citation>
    <scope>NUCLEOTIDE SEQUENCE [LARGE SCALE GENOMIC DNA]</scope>
    <source>
        <strain evidence="2 3">CBA3616</strain>
    </source>
</reference>
<evidence type="ECO:0000313" key="2">
    <source>
        <dbReference type="EMBL" id="QEA52600.1"/>
    </source>
</evidence>
<evidence type="ECO:0000259" key="1">
    <source>
        <dbReference type="Pfam" id="PF22016"/>
    </source>
</evidence>
<accession>A0A5B8TE52</accession>
<organism evidence="2 3">
    <name type="scientific">Loigolactobacillus coryniformis</name>
    <dbReference type="NCBI Taxonomy" id="1610"/>
    <lineage>
        <taxon>Bacteria</taxon>
        <taxon>Bacillati</taxon>
        <taxon>Bacillota</taxon>
        <taxon>Bacilli</taxon>
        <taxon>Lactobacillales</taxon>
        <taxon>Lactobacillaceae</taxon>
        <taxon>Loigolactobacillus</taxon>
    </lineage>
</organism>
<dbReference type="EMBL" id="CP042392">
    <property type="protein sequence ID" value="QEA52600.1"/>
    <property type="molecule type" value="Genomic_DNA"/>
</dbReference>
<dbReference type="Proteomes" id="UP000321772">
    <property type="component" value="Chromosome"/>
</dbReference>
<dbReference type="Pfam" id="PF22016">
    <property type="entry name" value="DUF6933"/>
    <property type="match status" value="1"/>
</dbReference>
<dbReference type="RefSeq" id="WP_146988492.1">
    <property type="nucleotide sequence ID" value="NZ_CP042392.1"/>
</dbReference>
<dbReference type="AlphaFoldDB" id="A0A5B8TE52"/>
<sequence length="181" mass="20239">MLINPTKKSMPLFSALPQVADKAIAKQQAQADQFFSWHANYFTADRKKYVLLVNDLTYTPILLNNMNAQAKKTLDVSFTSGIRMAFAIAGIKPEAVTAYLTQAGALQINAAFDRVTIGVLNEYLFQLSLFSEREPLKSDRVLQPEYLAYLSKIYISRLSKAKLYNSRGALKAAVAEFMADK</sequence>
<evidence type="ECO:0000313" key="3">
    <source>
        <dbReference type="Proteomes" id="UP000321772"/>
    </source>
</evidence>
<feature type="domain" description="DUF6933" evidence="1">
    <location>
        <begin position="24"/>
        <end position="155"/>
    </location>
</feature>
<gene>
    <name evidence="2" type="ORF">FGL77_04285</name>
</gene>
<protein>
    <recommendedName>
        <fullName evidence="1">DUF6933 domain-containing protein</fullName>
    </recommendedName>
</protein>
<proteinExistence type="predicted"/>
<name>A0A5B8TE52_9LACO</name>